<reference evidence="1" key="1">
    <citation type="journal article" date="2014" name="Front. Microbiol.">
        <title>High frequency of phylogenetically diverse reductive dehalogenase-homologous genes in deep subseafloor sedimentary metagenomes.</title>
        <authorList>
            <person name="Kawai M."/>
            <person name="Futagami T."/>
            <person name="Toyoda A."/>
            <person name="Takaki Y."/>
            <person name="Nishi S."/>
            <person name="Hori S."/>
            <person name="Arai W."/>
            <person name="Tsubouchi T."/>
            <person name="Morono Y."/>
            <person name="Uchiyama I."/>
            <person name="Ito T."/>
            <person name="Fujiyama A."/>
            <person name="Inagaki F."/>
            <person name="Takami H."/>
        </authorList>
    </citation>
    <scope>NUCLEOTIDE SEQUENCE</scope>
    <source>
        <strain evidence="1">Expedition CK06-06</strain>
    </source>
</reference>
<evidence type="ECO:0000313" key="1">
    <source>
        <dbReference type="EMBL" id="GAG53525.1"/>
    </source>
</evidence>
<comment type="caution">
    <text evidence="1">The sequence shown here is derived from an EMBL/GenBank/DDBJ whole genome shotgun (WGS) entry which is preliminary data.</text>
</comment>
<protein>
    <submittedName>
        <fullName evidence="1">Uncharacterized protein</fullName>
    </submittedName>
</protein>
<proteinExistence type="predicted"/>
<dbReference type="EMBL" id="BARS01051229">
    <property type="protein sequence ID" value="GAG53525.1"/>
    <property type="molecule type" value="Genomic_DNA"/>
</dbReference>
<dbReference type="AlphaFoldDB" id="X0YCD6"/>
<accession>X0YCD6</accession>
<name>X0YCD6_9ZZZZ</name>
<gene>
    <name evidence="1" type="ORF">S01H1_76343</name>
</gene>
<sequence length="79" mass="9004">MGVMDNDQREHAKMAAEIWREFGFILEKQLPDLNDIMVLAATKVAREHFNPKNHNMSFSTSLNVSSAEDATTITIRIKK</sequence>
<organism evidence="1">
    <name type="scientific">marine sediment metagenome</name>
    <dbReference type="NCBI Taxonomy" id="412755"/>
    <lineage>
        <taxon>unclassified sequences</taxon>
        <taxon>metagenomes</taxon>
        <taxon>ecological metagenomes</taxon>
    </lineage>
</organism>